<comment type="caution">
    <text evidence="3">The sequence shown here is derived from an EMBL/GenBank/DDBJ whole genome shotgun (WGS) entry which is preliminary data.</text>
</comment>
<dbReference type="Proteomes" id="UP000663854">
    <property type="component" value="Unassembled WGS sequence"/>
</dbReference>
<dbReference type="Proteomes" id="UP000663870">
    <property type="component" value="Unassembled WGS sequence"/>
</dbReference>
<organism evidence="3 5">
    <name type="scientific">Rotaria sordida</name>
    <dbReference type="NCBI Taxonomy" id="392033"/>
    <lineage>
        <taxon>Eukaryota</taxon>
        <taxon>Metazoa</taxon>
        <taxon>Spiralia</taxon>
        <taxon>Gnathifera</taxon>
        <taxon>Rotifera</taxon>
        <taxon>Eurotatoria</taxon>
        <taxon>Bdelloidea</taxon>
        <taxon>Philodinida</taxon>
        <taxon>Philodinidae</taxon>
        <taxon>Rotaria</taxon>
    </lineage>
</organism>
<dbReference type="EMBL" id="CAJNOO010000236">
    <property type="protein sequence ID" value="CAF0870461.1"/>
    <property type="molecule type" value="Genomic_DNA"/>
</dbReference>
<dbReference type="EMBL" id="CAJNOL010000661">
    <property type="protein sequence ID" value="CAF1156731.1"/>
    <property type="molecule type" value="Genomic_DNA"/>
</dbReference>
<keyword evidence="6" id="KW-1185">Reference proteome</keyword>
<proteinExistence type="predicted"/>
<evidence type="ECO:0000313" key="4">
    <source>
        <dbReference type="EMBL" id="CAF3828588.1"/>
    </source>
</evidence>
<name>A0A814U2Q1_9BILA</name>
<dbReference type="OrthoDB" id="9983291at2759"/>
<dbReference type="SUPFAM" id="SSF52047">
    <property type="entry name" value="RNI-like"/>
    <property type="match status" value="1"/>
</dbReference>
<evidence type="ECO:0000313" key="5">
    <source>
        <dbReference type="Proteomes" id="UP000663854"/>
    </source>
</evidence>
<evidence type="ECO:0000313" key="6">
    <source>
        <dbReference type="Proteomes" id="UP000663870"/>
    </source>
</evidence>
<gene>
    <name evidence="2" type="ORF">JXQ802_LOCUS22033</name>
    <name evidence="4" type="ORF">OTI717_LOCUS19848</name>
    <name evidence="3" type="ORF">PYM288_LOCUS23227</name>
    <name evidence="1" type="ORF">RFH988_LOCUS7442</name>
</gene>
<sequence>MDVLYSLLDVDNQRLDIIAQENMFTNTLNFVLTTATDDIFSLNDTIVERFCTNILPRIHHNVKSLILDSVSMERILLAADYPNLTELKLFNFNDTIVSYYFIDQSPFQRIFQRQITDLILVFEKDSDKSEKYEKIYLYEYIFKFFKNLKHLSIFGSSPCCFPPLVLHDFPLTTFSSSILNKLCIRVMTFDDCLALLDGRLKQLTTLIVGIIDLEYDSSNVYNMDDLPNLKCFSLSAHCCLSDTYDTQILPLFRRMSNLEELNIYIGIKNRTVFIDGIHMNNEILVHMPWLHIFSFNINMKTEIDRVVHHLSKDDIQRTFTNNIFQQVDCIINYGYSTVMCHVFSSSFRCYYLTYIGYTFPNINYLQTLEDLMIYDEVPFKDEFFY</sequence>
<dbReference type="Proteomes" id="UP000663823">
    <property type="component" value="Unassembled WGS sequence"/>
</dbReference>
<protein>
    <submittedName>
        <fullName evidence="3">Uncharacterized protein</fullName>
    </submittedName>
</protein>
<dbReference type="EMBL" id="CAJOAX010002959">
    <property type="protein sequence ID" value="CAF3828588.1"/>
    <property type="molecule type" value="Genomic_DNA"/>
</dbReference>
<evidence type="ECO:0000313" key="1">
    <source>
        <dbReference type="EMBL" id="CAF0870461.1"/>
    </source>
</evidence>
<evidence type="ECO:0000313" key="3">
    <source>
        <dbReference type="EMBL" id="CAF1170114.1"/>
    </source>
</evidence>
<dbReference type="Proteomes" id="UP000663882">
    <property type="component" value="Unassembled WGS sequence"/>
</dbReference>
<dbReference type="EMBL" id="CAJNOH010001058">
    <property type="protein sequence ID" value="CAF1170114.1"/>
    <property type="molecule type" value="Genomic_DNA"/>
</dbReference>
<dbReference type="AlphaFoldDB" id="A0A814U2Q1"/>
<reference evidence="3" key="1">
    <citation type="submission" date="2021-02" db="EMBL/GenBank/DDBJ databases">
        <authorList>
            <person name="Nowell W R."/>
        </authorList>
    </citation>
    <scope>NUCLEOTIDE SEQUENCE</scope>
</reference>
<evidence type="ECO:0000313" key="2">
    <source>
        <dbReference type="EMBL" id="CAF1156731.1"/>
    </source>
</evidence>
<accession>A0A814U2Q1</accession>